<organism evidence="8 9">
    <name type="scientific">Metschnikowia bicuspidata</name>
    <dbReference type="NCBI Taxonomy" id="27322"/>
    <lineage>
        <taxon>Eukaryota</taxon>
        <taxon>Fungi</taxon>
        <taxon>Dikarya</taxon>
        <taxon>Ascomycota</taxon>
        <taxon>Saccharomycotina</taxon>
        <taxon>Pichiomycetes</taxon>
        <taxon>Metschnikowiaceae</taxon>
        <taxon>Metschnikowia</taxon>
    </lineage>
</organism>
<feature type="transmembrane region" description="Helical" evidence="6">
    <location>
        <begin position="292"/>
        <end position="309"/>
    </location>
</feature>
<evidence type="ECO:0000256" key="4">
    <source>
        <dbReference type="ARBA" id="ARBA00022989"/>
    </source>
</evidence>
<evidence type="ECO:0000256" key="6">
    <source>
        <dbReference type="SAM" id="Phobius"/>
    </source>
</evidence>
<evidence type="ECO:0000256" key="5">
    <source>
        <dbReference type="ARBA" id="ARBA00023136"/>
    </source>
</evidence>
<dbReference type="GO" id="GO:0005774">
    <property type="term" value="C:vacuolar membrane"/>
    <property type="evidence" value="ECO:0007669"/>
    <property type="project" value="TreeGrafter"/>
</dbReference>
<dbReference type="Pfam" id="PF01490">
    <property type="entry name" value="Aa_trans"/>
    <property type="match status" value="2"/>
</dbReference>
<reference evidence="9" key="1">
    <citation type="journal article" date="2018" name="Nat. Microbiol.">
        <title>Leveraging single-cell genomics to expand the fungal tree of life.</title>
        <authorList>
            <person name="Ahrendt S.R."/>
            <person name="Quandt C.A."/>
            <person name="Ciobanu D."/>
            <person name="Clum A."/>
            <person name="Salamov A."/>
            <person name="Andreopoulos B."/>
            <person name="Cheng J.F."/>
            <person name="Woyke T."/>
            <person name="Pelin A."/>
            <person name="Henrissat B."/>
            <person name="Reynolds N.K."/>
            <person name="Benny G.L."/>
            <person name="Smith M.E."/>
            <person name="James T.Y."/>
            <person name="Grigoriev I.V."/>
        </authorList>
    </citation>
    <scope>NUCLEOTIDE SEQUENCE [LARGE SCALE GENOMIC DNA]</scope>
    <source>
        <strain evidence="9">Baker2002</strain>
    </source>
</reference>
<keyword evidence="4 6" id="KW-1133">Transmembrane helix</keyword>
<feature type="transmembrane region" description="Helical" evidence="6">
    <location>
        <begin position="515"/>
        <end position="537"/>
    </location>
</feature>
<feature type="domain" description="Amino acid transporter transmembrane" evidence="7">
    <location>
        <begin position="193"/>
        <end position="450"/>
    </location>
</feature>
<proteinExistence type="inferred from homology"/>
<evidence type="ECO:0000256" key="2">
    <source>
        <dbReference type="ARBA" id="ARBA00008066"/>
    </source>
</evidence>
<dbReference type="GO" id="GO:0005302">
    <property type="term" value="F:L-tyrosine transmembrane transporter activity"/>
    <property type="evidence" value="ECO:0007669"/>
    <property type="project" value="TreeGrafter"/>
</dbReference>
<protein>
    <recommendedName>
        <fullName evidence="7">Amino acid transporter transmembrane domain-containing protein</fullName>
    </recommendedName>
</protein>
<comment type="subcellular location">
    <subcellularLocation>
        <location evidence="1">Membrane</location>
        <topology evidence="1">Multi-pass membrane protein</topology>
    </subcellularLocation>
</comment>
<dbReference type="OrthoDB" id="1684102at2759"/>
<feature type="transmembrane region" description="Helical" evidence="6">
    <location>
        <begin position="316"/>
        <end position="335"/>
    </location>
</feature>
<dbReference type="InterPro" id="IPR013057">
    <property type="entry name" value="AA_transpt_TM"/>
</dbReference>
<gene>
    <name evidence="8" type="ORF">METBISCDRAFT_31311</name>
</gene>
<keyword evidence="3 6" id="KW-0812">Transmembrane</keyword>
<sequence length="542" mass="60136">MSLPRNIAIRRESIAKLMLPTALSFFVGTLPMAAHSVGLFLVNSAFLKHDDDITGGATLPKFAGDAHDVLLDVDPLLHEQRLVELAKKYLKPAKDTSLAVEGPDITLAIYNGSLIESDAQRRGSRASTLNFPGGFGLQFVLSAKSVKPNMITRNFVEFLSIYCHFAGEVLENEEHVDCHYTLSSGAFFLLVKAFPKAFSNGGLLFSVVLLLFFCMLLYWCYLVLIYPKAAATVSSFAEIGRIYYGSGMLRLIIFSSVISQVGFVAAYIVFIIENLRAFVPNVSSYSLADLNVFWFIAAETLVIAPHTFIRDITKLSLLAVLANGFIMLGLMTFAWNHLVPGEGINYTFNREEFSLFVGVTILAFEGIGLTIPIQESMIRPNDFPKVLFMVIITISTIFSFIGSLGYLTFGQDIETIIMLNLPQNSPAVIMIQLLYAIAISLFMPIQIFPAKNLSRTLFLMATSGIAFYGGKNLDRFVSVVGCFACIPLVYMYPPMLHLKSCYNYLGTYRNNRAKFWLGVVDYLLICLGAVALVYTTYNILLH</sequence>
<feature type="domain" description="Amino acid transporter transmembrane" evidence="7">
    <location>
        <begin position="451"/>
        <end position="540"/>
    </location>
</feature>
<accession>A0A4P9ZAS2</accession>
<dbReference type="PANTHER" id="PTHR22950">
    <property type="entry name" value="AMINO ACID TRANSPORTER"/>
    <property type="match status" value="1"/>
</dbReference>
<dbReference type="AlphaFoldDB" id="A0A4P9ZAS2"/>
<evidence type="ECO:0000256" key="1">
    <source>
        <dbReference type="ARBA" id="ARBA00004141"/>
    </source>
</evidence>
<dbReference type="EMBL" id="ML004471">
    <property type="protein sequence ID" value="RKP29896.1"/>
    <property type="molecule type" value="Genomic_DNA"/>
</dbReference>
<evidence type="ECO:0000313" key="8">
    <source>
        <dbReference type="EMBL" id="RKP29896.1"/>
    </source>
</evidence>
<dbReference type="PANTHER" id="PTHR22950:SF666">
    <property type="entry name" value="VACUOLAR AMINO ACID TRANSPORTER 4"/>
    <property type="match status" value="1"/>
</dbReference>
<evidence type="ECO:0000259" key="7">
    <source>
        <dbReference type="Pfam" id="PF01490"/>
    </source>
</evidence>
<feature type="transmembrane region" description="Helical" evidence="6">
    <location>
        <begin position="427"/>
        <end position="445"/>
    </location>
</feature>
<feature type="transmembrane region" description="Helical" evidence="6">
    <location>
        <begin position="247"/>
        <end position="272"/>
    </location>
</feature>
<evidence type="ECO:0000256" key="3">
    <source>
        <dbReference type="ARBA" id="ARBA00022692"/>
    </source>
</evidence>
<keyword evidence="9" id="KW-1185">Reference proteome</keyword>
<keyword evidence="5 6" id="KW-0472">Membrane</keyword>
<feature type="transmembrane region" description="Helical" evidence="6">
    <location>
        <begin position="203"/>
        <end position="226"/>
    </location>
</feature>
<name>A0A4P9ZAS2_9ASCO</name>
<evidence type="ECO:0000313" key="9">
    <source>
        <dbReference type="Proteomes" id="UP000268321"/>
    </source>
</evidence>
<feature type="transmembrane region" description="Helical" evidence="6">
    <location>
        <begin position="386"/>
        <end position="407"/>
    </location>
</feature>
<comment type="similarity">
    <text evidence="2">Belongs to the amino acid/polyamine transporter 2 family.</text>
</comment>
<feature type="transmembrane region" description="Helical" evidence="6">
    <location>
        <begin position="355"/>
        <end position="374"/>
    </location>
</feature>
<feature type="transmembrane region" description="Helical" evidence="6">
    <location>
        <begin position="476"/>
        <end position="494"/>
    </location>
</feature>
<dbReference type="Proteomes" id="UP000268321">
    <property type="component" value="Unassembled WGS sequence"/>
</dbReference>